<dbReference type="PANTHER" id="PTHR11066">
    <property type="entry name" value="ACYL-COA THIOESTERASE"/>
    <property type="match status" value="1"/>
</dbReference>
<sequence length="329" mass="35169">MTRVLPVQAGLTEPLASVLRVLQLTPAATPPAAEASGVRPVGLPTDAFTATSLPQVGGRVYGGQVLAQGLLAAAATIVEDADGPRLPNSVHAVFLRPGELDQPITLEVERLHDGRSFTRRRTHALQGGEPILSMITSFQETQPGPSFALTAPEVPGPQELTSALEIFRTIDHPVAKFLGKTAAFDTRHIDEALYVRHSCPPATSQALWMRPRGQVPQGLGQTVARALMLYACDQIMLEPVLRGHGLGWLAPGLSLATLDHAMWFHRDIDITDWHLYVQSAPSAVGGRGLGRAEVFNTAGQHVASIAQEGMVRVPGDDAAHVERANFLEG</sequence>
<feature type="domain" description="Acyl-CoA thioesterase 2 C-terminal" evidence="3">
    <location>
        <begin position="204"/>
        <end position="310"/>
    </location>
</feature>
<name>A0A1Q5PX47_9ACTO</name>
<dbReference type="Pfam" id="PF02551">
    <property type="entry name" value="Acyl_CoA_thio"/>
    <property type="match status" value="1"/>
</dbReference>
<feature type="domain" description="Acyl-CoA thioesterase-like N-terminal HotDog" evidence="4">
    <location>
        <begin position="54"/>
        <end position="139"/>
    </location>
</feature>
<dbReference type="GO" id="GO:0006637">
    <property type="term" value="P:acyl-CoA metabolic process"/>
    <property type="evidence" value="ECO:0007669"/>
    <property type="project" value="InterPro"/>
</dbReference>
<dbReference type="STRING" id="52770.BSZ40_03980"/>
<gene>
    <name evidence="5" type="ORF">BSZ40_03980</name>
</gene>
<dbReference type="InterPro" id="IPR042171">
    <property type="entry name" value="Acyl-CoA_hotdog"/>
</dbReference>
<dbReference type="OrthoDB" id="9781019at2"/>
<keyword evidence="2" id="KW-0378">Hydrolase</keyword>
<keyword evidence="6" id="KW-1185">Reference proteome</keyword>
<dbReference type="PANTHER" id="PTHR11066:SF34">
    <property type="entry name" value="ACYL-COENZYME A THIOESTERASE 8"/>
    <property type="match status" value="1"/>
</dbReference>
<dbReference type="InParanoid" id="A0A1Q5PX47"/>
<dbReference type="GO" id="GO:0047617">
    <property type="term" value="F:fatty acyl-CoA hydrolase activity"/>
    <property type="evidence" value="ECO:0007669"/>
    <property type="project" value="InterPro"/>
</dbReference>
<evidence type="ECO:0000313" key="5">
    <source>
        <dbReference type="EMBL" id="OKL52076.1"/>
    </source>
</evidence>
<evidence type="ECO:0000256" key="2">
    <source>
        <dbReference type="ARBA" id="ARBA00022801"/>
    </source>
</evidence>
<dbReference type="RefSeq" id="WP_073823530.1">
    <property type="nucleotide sequence ID" value="NZ_MQVS01000003.1"/>
</dbReference>
<protein>
    <submittedName>
        <fullName evidence="5">Acyl-CoA thioesterase II</fullName>
    </submittedName>
</protein>
<evidence type="ECO:0000313" key="6">
    <source>
        <dbReference type="Proteomes" id="UP000185612"/>
    </source>
</evidence>
<dbReference type="AlphaFoldDB" id="A0A1Q5PX47"/>
<dbReference type="InterPro" id="IPR049449">
    <property type="entry name" value="TesB_ACOT8-like_N"/>
</dbReference>
<dbReference type="Gene3D" id="2.40.160.210">
    <property type="entry name" value="Acyl-CoA thioesterase, double hotdog domain"/>
    <property type="match status" value="1"/>
</dbReference>
<evidence type="ECO:0000259" key="3">
    <source>
        <dbReference type="Pfam" id="PF02551"/>
    </source>
</evidence>
<dbReference type="InterPro" id="IPR003703">
    <property type="entry name" value="Acyl_CoA_thio"/>
</dbReference>
<reference evidence="6" key="1">
    <citation type="submission" date="2016-12" db="EMBL/GenBank/DDBJ databases">
        <authorList>
            <person name="Meng X."/>
        </authorList>
    </citation>
    <scope>NUCLEOTIDE SEQUENCE [LARGE SCALE GENOMIC DNA]</scope>
    <source>
        <strain evidence="6">DSM 20732</strain>
    </source>
</reference>
<comment type="caution">
    <text evidence="5">The sequence shown here is derived from an EMBL/GenBank/DDBJ whole genome shotgun (WGS) entry which is preliminary data.</text>
</comment>
<dbReference type="InterPro" id="IPR025652">
    <property type="entry name" value="TesB_C"/>
</dbReference>
<proteinExistence type="inferred from homology"/>
<dbReference type="Pfam" id="PF13622">
    <property type="entry name" value="4HBT_3"/>
    <property type="match status" value="1"/>
</dbReference>
<dbReference type="CDD" id="cd03444">
    <property type="entry name" value="Thioesterase_II_repeat1"/>
    <property type="match status" value="1"/>
</dbReference>
<dbReference type="GO" id="GO:0009062">
    <property type="term" value="P:fatty acid catabolic process"/>
    <property type="evidence" value="ECO:0007669"/>
    <property type="project" value="TreeGrafter"/>
</dbReference>
<organism evidence="5 6">
    <name type="scientific">Buchananella hordeovulneris</name>
    <dbReference type="NCBI Taxonomy" id="52770"/>
    <lineage>
        <taxon>Bacteria</taxon>
        <taxon>Bacillati</taxon>
        <taxon>Actinomycetota</taxon>
        <taxon>Actinomycetes</taxon>
        <taxon>Actinomycetales</taxon>
        <taxon>Actinomycetaceae</taxon>
        <taxon>Buchananella</taxon>
    </lineage>
</organism>
<accession>A0A1Q5PX47</accession>
<dbReference type="InterPro" id="IPR029069">
    <property type="entry name" value="HotDog_dom_sf"/>
</dbReference>
<evidence type="ECO:0000259" key="4">
    <source>
        <dbReference type="Pfam" id="PF13622"/>
    </source>
</evidence>
<dbReference type="CDD" id="cd03445">
    <property type="entry name" value="Thioesterase_II_repeat2"/>
    <property type="match status" value="1"/>
</dbReference>
<dbReference type="EMBL" id="MQVS01000003">
    <property type="protein sequence ID" value="OKL52076.1"/>
    <property type="molecule type" value="Genomic_DNA"/>
</dbReference>
<dbReference type="SUPFAM" id="SSF54637">
    <property type="entry name" value="Thioesterase/thiol ester dehydrase-isomerase"/>
    <property type="match status" value="2"/>
</dbReference>
<evidence type="ECO:0000256" key="1">
    <source>
        <dbReference type="ARBA" id="ARBA00006538"/>
    </source>
</evidence>
<dbReference type="Proteomes" id="UP000185612">
    <property type="component" value="Unassembled WGS sequence"/>
</dbReference>
<dbReference type="FunCoup" id="A0A1Q5PX47">
    <property type="interactions" value="1"/>
</dbReference>
<comment type="similarity">
    <text evidence="1">Belongs to the C/M/P thioester hydrolase family.</text>
</comment>